<evidence type="ECO:0000259" key="8">
    <source>
        <dbReference type="Pfam" id="PF14322"/>
    </source>
</evidence>
<organism evidence="9 10">
    <name type="scientific">Mucilaginibacter psychrotolerans</name>
    <dbReference type="NCBI Taxonomy" id="1524096"/>
    <lineage>
        <taxon>Bacteria</taxon>
        <taxon>Pseudomonadati</taxon>
        <taxon>Bacteroidota</taxon>
        <taxon>Sphingobacteriia</taxon>
        <taxon>Sphingobacteriales</taxon>
        <taxon>Sphingobacteriaceae</taxon>
        <taxon>Mucilaginibacter</taxon>
    </lineage>
</organism>
<keyword evidence="3 6" id="KW-0732">Signal</keyword>
<evidence type="ECO:0000313" key="9">
    <source>
        <dbReference type="EMBL" id="TFF40280.1"/>
    </source>
</evidence>
<protein>
    <submittedName>
        <fullName evidence="9">RagB/SusD family nutrient uptake outer membrane protein</fullName>
    </submittedName>
</protein>
<feature type="chain" id="PRO_5021297044" evidence="6">
    <location>
        <begin position="18"/>
        <end position="528"/>
    </location>
</feature>
<dbReference type="Gene3D" id="1.25.40.390">
    <property type="match status" value="1"/>
</dbReference>
<dbReference type="Pfam" id="PF07980">
    <property type="entry name" value="SusD_RagB"/>
    <property type="match status" value="1"/>
</dbReference>
<proteinExistence type="inferred from homology"/>
<feature type="domain" description="RagB/SusD" evidence="7">
    <location>
        <begin position="380"/>
        <end position="528"/>
    </location>
</feature>
<dbReference type="InterPro" id="IPR011990">
    <property type="entry name" value="TPR-like_helical_dom_sf"/>
</dbReference>
<dbReference type="OrthoDB" id="9783641at2"/>
<dbReference type="RefSeq" id="WP_133226415.1">
    <property type="nucleotide sequence ID" value="NZ_SOZE01000002.1"/>
</dbReference>
<dbReference type="InterPro" id="IPR033985">
    <property type="entry name" value="SusD-like_N"/>
</dbReference>
<evidence type="ECO:0000256" key="1">
    <source>
        <dbReference type="ARBA" id="ARBA00004442"/>
    </source>
</evidence>
<keyword evidence="5" id="KW-0998">Cell outer membrane</keyword>
<dbReference type="PROSITE" id="PS51257">
    <property type="entry name" value="PROKAR_LIPOPROTEIN"/>
    <property type="match status" value="1"/>
</dbReference>
<dbReference type="InterPro" id="IPR012944">
    <property type="entry name" value="SusD_RagB_dom"/>
</dbReference>
<feature type="domain" description="SusD-like N-terminal" evidence="8">
    <location>
        <begin position="38"/>
        <end position="223"/>
    </location>
</feature>
<dbReference type="SUPFAM" id="SSF48452">
    <property type="entry name" value="TPR-like"/>
    <property type="match status" value="1"/>
</dbReference>
<dbReference type="EMBL" id="SOZE01000002">
    <property type="protein sequence ID" value="TFF40280.1"/>
    <property type="molecule type" value="Genomic_DNA"/>
</dbReference>
<accession>A0A4Y8SNQ8</accession>
<comment type="subcellular location">
    <subcellularLocation>
        <location evidence="1">Cell outer membrane</location>
    </subcellularLocation>
</comment>
<evidence type="ECO:0000313" key="10">
    <source>
        <dbReference type="Proteomes" id="UP000297540"/>
    </source>
</evidence>
<gene>
    <name evidence="9" type="ORF">E2R66_03250</name>
</gene>
<reference evidence="9 10" key="1">
    <citation type="journal article" date="2017" name="Int. J. Syst. Evol. Microbiol.">
        <title>Mucilaginibacterpsychrotolerans sp. nov., isolated from peatlands.</title>
        <authorList>
            <person name="Deng Y."/>
            <person name="Shen L."/>
            <person name="Xu B."/>
            <person name="Liu Y."/>
            <person name="Gu Z."/>
            <person name="Liu H."/>
            <person name="Zhou Y."/>
        </authorList>
    </citation>
    <scope>NUCLEOTIDE SEQUENCE [LARGE SCALE GENOMIC DNA]</scope>
    <source>
        <strain evidence="9 10">NH7-4</strain>
    </source>
</reference>
<evidence type="ECO:0000256" key="3">
    <source>
        <dbReference type="ARBA" id="ARBA00022729"/>
    </source>
</evidence>
<evidence type="ECO:0000259" key="7">
    <source>
        <dbReference type="Pfam" id="PF07980"/>
    </source>
</evidence>
<dbReference type="GO" id="GO:0009279">
    <property type="term" value="C:cell outer membrane"/>
    <property type="evidence" value="ECO:0007669"/>
    <property type="project" value="UniProtKB-SubCell"/>
</dbReference>
<dbReference type="AlphaFoldDB" id="A0A4Y8SNQ8"/>
<evidence type="ECO:0000256" key="5">
    <source>
        <dbReference type="ARBA" id="ARBA00023237"/>
    </source>
</evidence>
<evidence type="ECO:0000256" key="4">
    <source>
        <dbReference type="ARBA" id="ARBA00023136"/>
    </source>
</evidence>
<keyword evidence="4" id="KW-0472">Membrane</keyword>
<dbReference type="Gene3D" id="1.25.40.10">
    <property type="entry name" value="Tetratricopeptide repeat domain"/>
    <property type="match status" value="1"/>
</dbReference>
<name>A0A4Y8SNQ8_9SPHI</name>
<feature type="signal peptide" evidence="6">
    <location>
        <begin position="1"/>
        <end position="17"/>
    </location>
</feature>
<evidence type="ECO:0000256" key="2">
    <source>
        <dbReference type="ARBA" id="ARBA00006275"/>
    </source>
</evidence>
<dbReference type="Gene3D" id="1.10.3780.10">
    <property type="entry name" value="SusD-like"/>
    <property type="match status" value="1"/>
</dbReference>
<keyword evidence="10" id="KW-1185">Reference proteome</keyword>
<sequence>MKKIFILCASIAVLAGAYSCTKLDVPVESQYVKSNFPVTDADYNALLGTIYSNLSSNYAVPYWRMQELSTDEAILPARDGNFDDGGQYRQLHYHTWTFDHPNVITIWQWGFGGVNTCNRIISLVNASPSSEAKKAATIAEVRAMRALYNYFMMDLYGNIPLITEFPVATQPATQTRAKAFEYIESELQSVLQQLPAKTDANATLYYGRPTKAMVFALLEKMYLNAQVYTGTAKYTQAVAMADSVLKNSNYSLDAKFRDIFLPNNGPQIKETIFAIPYDQQIPGNQFTRFGFFYYLVNAYGFNVGLSIAMSTTPEFYNRFNLPGDVRTKTWLAGPQFVPDGSGGFTTQPVYYPGTTTQIYIEPKLTLVPGKPMDLGNTIASQSEGVRSLKYYPDPSIIQATRLNGNDVPVFRLADVMMMKAEAILRGAAATTVNGELQTADVLVNKIRTRAGAPAVAGIDLQGLLDERAREFSWEGWRRNDLIRFGQFETEYPLPNDVLNMNKDVNRRLYPIPAQEIKLNPNLVQNPGY</sequence>
<dbReference type="Proteomes" id="UP000297540">
    <property type="component" value="Unassembled WGS sequence"/>
</dbReference>
<comment type="caution">
    <text evidence="9">The sequence shown here is derived from an EMBL/GenBank/DDBJ whole genome shotgun (WGS) entry which is preliminary data.</text>
</comment>
<evidence type="ECO:0000256" key="6">
    <source>
        <dbReference type="SAM" id="SignalP"/>
    </source>
</evidence>
<dbReference type="Pfam" id="PF14322">
    <property type="entry name" value="SusD-like_3"/>
    <property type="match status" value="1"/>
</dbReference>
<comment type="similarity">
    <text evidence="2">Belongs to the SusD family.</text>
</comment>